<dbReference type="InterPro" id="IPR051419">
    <property type="entry name" value="Lys/N-term_MeTrsfase_sf"/>
</dbReference>
<keyword evidence="2 5" id="KW-0489">Methyltransferase</keyword>
<evidence type="ECO:0000313" key="6">
    <source>
        <dbReference type="Proteomes" id="UP000664859"/>
    </source>
</evidence>
<organism evidence="5 6">
    <name type="scientific">Tribonema minus</name>
    <dbReference type="NCBI Taxonomy" id="303371"/>
    <lineage>
        <taxon>Eukaryota</taxon>
        <taxon>Sar</taxon>
        <taxon>Stramenopiles</taxon>
        <taxon>Ochrophyta</taxon>
        <taxon>PX clade</taxon>
        <taxon>Xanthophyceae</taxon>
        <taxon>Tribonematales</taxon>
        <taxon>Tribonemataceae</taxon>
        <taxon>Tribonema</taxon>
    </lineage>
</organism>
<evidence type="ECO:0000259" key="4">
    <source>
        <dbReference type="Pfam" id="PF13847"/>
    </source>
</evidence>
<protein>
    <submittedName>
        <fullName evidence="5">S-adenosyl-L-methionine-dependent methyltransferase</fullName>
    </submittedName>
</protein>
<dbReference type="InterPro" id="IPR025714">
    <property type="entry name" value="Methyltranfer_dom"/>
</dbReference>
<dbReference type="PANTHER" id="PTHR12176">
    <property type="entry name" value="SAM-DEPENDENT METHYLTRANSFERASE SUPERFAMILY PROTEIN"/>
    <property type="match status" value="1"/>
</dbReference>
<dbReference type="GO" id="GO:0032259">
    <property type="term" value="P:methylation"/>
    <property type="evidence" value="ECO:0007669"/>
    <property type="project" value="UniProtKB-KW"/>
</dbReference>
<gene>
    <name evidence="5" type="ORF">JKP88DRAFT_325588</name>
</gene>
<evidence type="ECO:0000313" key="5">
    <source>
        <dbReference type="EMBL" id="KAG5179699.1"/>
    </source>
</evidence>
<proteinExistence type="inferred from homology"/>
<dbReference type="SUPFAM" id="SSF53335">
    <property type="entry name" value="S-adenosyl-L-methionine-dependent methyltransferases"/>
    <property type="match status" value="1"/>
</dbReference>
<evidence type="ECO:0000256" key="1">
    <source>
        <dbReference type="ARBA" id="ARBA00008361"/>
    </source>
</evidence>
<name>A0A835YR81_9STRA</name>
<accession>A0A835YR81</accession>
<reference evidence="5" key="1">
    <citation type="submission" date="2021-02" db="EMBL/GenBank/DDBJ databases">
        <title>First Annotated Genome of the Yellow-green Alga Tribonema minus.</title>
        <authorList>
            <person name="Mahan K.M."/>
        </authorList>
    </citation>
    <scope>NUCLEOTIDE SEQUENCE</scope>
    <source>
        <strain evidence="5">UTEX B ZZ1240</strain>
    </source>
</reference>
<dbReference type="AlphaFoldDB" id="A0A835YR81"/>
<keyword evidence="6" id="KW-1185">Reference proteome</keyword>
<sequence>MAECITAQGQQQQAQAAEVATALLRTASRNLLLAELQARLTTALVASEAHVCQSPRPQRDAYGSECYWEERYQRQDGLFEWLVTWEDLRDALLSRVAPAARVLHVGCGNSALGVRLAAAGRGGGGVVNVDVSATVVAQMRARFAHARGVTWDACDATATPYGDGAFDVVLDKRTLLRRLRACDAMAASGDDGAFDVVLDKGTLDAMLCKDPPQAKACAAAALTAEAHRVLRPGGTYIIVSFGQPETRLSHIRGSAPWTSVTFQKIPLAGHPHIWLYCATKQPPPPQQQQQ</sequence>
<dbReference type="OrthoDB" id="430254at2759"/>
<dbReference type="EMBL" id="JAFCMP010000445">
    <property type="protein sequence ID" value="KAG5179699.1"/>
    <property type="molecule type" value="Genomic_DNA"/>
</dbReference>
<dbReference type="InterPro" id="IPR029063">
    <property type="entry name" value="SAM-dependent_MTases_sf"/>
</dbReference>
<comment type="caution">
    <text evidence="5">The sequence shown here is derived from an EMBL/GenBank/DDBJ whole genome shotgun (WGS) entry which is preliminary data.</text>
</comment>
<dbReference type="Proteomes" id="UP000664859">
    <property type="component" value="Unassembled WGS sequence"/>
</dbReference>
<evidence type="ECO:0000256" key="3">
    <source>
        <dbReference type="ARBA" id="ARBA00022679"/>
    </source>
</evidence>
<dbReference type="Gene3D" id="3.40.50.150">
    <property type="entry name" value="Vaccinia Virus protein VP39"/>
    <property type="match status" value="2"/>
</dbReference>
<keyword evidence="3 5" id="KW-0808">Transferase</keyword>
<feature type="domain" description="Methyltransferase" evidence="4">
    <location>
        <begin position="99"/>
        <end position="242"/>
    </location>
</feature>
<dbReference type="GO" id="GO:0008168">
    <property type="term" value="F:methyltransferase activity"/>
    <property type="evidence" value="ECO:0007669"/>
    <property type="project" value="UniProtKB-KW"/>
</dbReference>
<comment type="similarity">
    <text evidence="1">Belongs to the methyltransferase superfamily.</text>
</comment>
<dbReference type="CDD" id="cd02440">
    <property type="entry name" value="AdoMet_MTases"/>
    <property type="match status" value="1"/>
</dbReference>
<evidence type="ECO:0000256" key="2">
    <source>
        <dbReference type="ARBA" id="ARBA00022603"/>
    </source>
</evidence>
<dbReference type="Pfam" id="PF13847">
    <property type="entry name" value="Methyltransf_31"/>
    <property type="match status" value="1"/>
</dbReference>